<reference evidence="1 2" key="1">
    <citation type="submission" date="2018-09" db="EMBL/GenBank/DDBJ databases">
        <title>Bacillus saliacetes sp. nov., isolated from Thai shrimp paste (Ka-pi).</title>
        <authorList>
            <person name="Daroonpunt R."/>
            <person name="Tanasupawat S."/>
            <person name="Yiamsombut S."/>
        </authorList>
    </citation>
    <scope>NUCLEOTIDE SEQUENCE [LARGE SCALE GENOMIC DNA]</scope>
    <source>
        <strain evidence="1 2">SKP7-4</strain>
    </source>
</reference>
<proteinExistence type="predicted"/>
<keyword evidence="2" id="KW-1185">Reference proteome</keyword>
<dbReference type="EMBL" id="QXIR01000020">
    <property type="protein sequence ID" value="RIW31880.1"/>
    <property type="molecule type" value="Genomic_DNA"/>
</dbReference>
<dbReference type="Gene3D" id="3.40.50.1820">
    <property type="entry name" value="alpha/beta hydrolase"/>
    <property type="match status" value="1"/>
</dbReference>
<gene>
    <name evidence="1" type="ORF">D3H55_14790</name>
</gene>
<organism evidence="1 2">
    <name type="scientific">Bacillus salacetis</name>
    <dbReference type="NCBI Taxonomy" id="2315464"/>
    <lineage>
        <taxon>Bacteria</taxon>
        <taxon>Bacillati</taxon>
        <taxon>Bacillota</taxon>
        <taxon>Bacilli</taxon>
        <taxon>Bacillales</taxon>
        <taxon>Bacillaceae</taxon>
        <taxon>Bacillus</taxon>
    </lineage>
</organism>
<sequence length="420" mass="48441">MFSFNEQEYKSTLPVNYVLEEGESQKDFLVIVFSGFNEKGEKKYNYMKTLRNMDCHKLFILDSYGPRGCYYIGENMSFEVETSVTSLIFYTIRKLGVKPENVICAGSSKGGSAALYFSLKYNLGYSVAGAPQIHIGNYITKASLETADYLLGIDESRGDNLKKLNQLILEQINDVQYTDIFCLTSENDPQYNMHMVPFLERTNEHEWKVETKIDNQIKSHGEIAQAFPDYLVKKLLYIMYKINLEEISIEEIEEHHWRFTLKLTERPPGVKTSIVFKSAANKDVRKHFDKEYELDLNELAKKKPEIYNVYLVLSYEHRELLSYPIKEVLIGKGLVFDGSTVGFENGEINFKVKVSDPSNLEFAFYIKRDNKVIEKLPYGKDNTLTYKVPTKGTYQISYFIKTASGERLAEKSDLITVDNL</sequence>
<dbReference type="InterPro" id="IPR029058">
    <property type="entry name" value="AB_hydrolase_fold"/>
</dbReference>
<dbReference type="InterPro" id="IPR022267">
    <property type="entry name" value="Asp2"/>
</dbReference>
<accession>A0A3A1QUZ5</accession>
<protein>
    <recommendedName>
        <fullName evidence="3">Two component regulator three Y domain-containing protein</fullName>
    </recommendedName>
</protein>
<dbReference type="Pfam" id="PF16929">
    <property type="entry name" value="Asp2"/>
    <property type="match status" value="1"/>
</dbReference>
<name>A0A3A1QUZ5_9BACI</name>
<dbReference type="Proteomes" id="UP000265801">
    <property type="component" value="Unassembled WGS sequence"/>
</dbReference>
<dbReference type="GO" id="GO:0015031">
    <property type="term" value="P:protein transport"/>
    <property type="evidence" value="ECO:0007669"/>
    <property type="project" value="InterPro"/>
</dbReference>
<dbReference type="OrthoDB" id="7335480at2"/>
<evidence type="ECO:0000313" key="1">
    <source>
        <dbReference type="EMBL" id="RIW31880.1"/>
    </source>
</evidence>
<dbReference type="RefSeq" id="WP_119547983.1">
    <property type="nucleotide sequence ID" value="NZ_QXIR01000020.1"/>
</dbReference>
<dbReference type="SUPFAM" id="SSF53474">
    <property type="entry name" value="alpha/beta-Hydrolases"/>
    <property type="match status" value="1"/>
</dbReference>
<evidence type="ECO:0000313" key="2">
    <source>
        <dbReference type="Proteomes" id="UP000265801"/>
    </source>
</evidence>
<comment type="caution">
    <text evidence="1">The sequence shown here is derived from an EMBL/GenBank/DDBJ whole genome shotgun (WGS) entry which is preliminary data.</text>
</comment>
<dbReference type="AlphaFoldDB" id="A0A3A1QUZ5"/>
<evidence type="ECO:0008006" key="3">
    <source>
        <dbReference type="Google" id="ProtNLM"/>
    </source>
</evidence>